<comment type="caution">
    <text evidence="1">The sequence shown here is derived from an EMBL/GenBank/DDBJ whole genome shotgun (WGS) entry which is preliminary data.</text>
</comment>
<dbReference type="Proteomes" id="UP001241377">
    <property type="component" value="Unassembled WGS sequence"/>
</dbReference>
<evidence type="ECO:0000313" key="2">
    <source>
        <dbReference type="Proteomes" id="UP001241377"/>
    </source>
</evidence>
<protein>
    <submittedName>
        <fullName evidence="1">Uncharacterized protein</fullName>
    </submittedName>
</protein>
<accession>A0ACC2VP84</accession>
<sequence>MADSAQAVADDELAKFREQWRKEVEGRKRQQEGAAQGRKTQKAATTTAAGKAAVESVDADTRERPRGILDVERRDDQKIKNGILQDEVELARAIGSIQLGKEKSLIAKPNQEHKHAKPHSKPASTTKPLSPKLKHAQPAMARTSLVKDPILTLNTTKRAVEAYSQAVDLESSGQLNEALHLYRKAYKLDDRVEKAYNSAVVKEEERNQAVVEDIQVVDPGMTVTATPPPLEPYVFRTHTQLAPDYHSPARTPGRSGDTTEDVHAEWTDPLTRIINKFEEDLYTVDFIPEEEKWPVLLARLPDEVVENIVFFLDVQSLERFALTCKKARLVTRAAPVWRCVPVLLGDTIAGNSYIVVKIRYLCERIYRPPLLPLETKPVDLAIRHGFDWRSTFLEERRLRYDGLYISVCHYM</sequence>
<organism evidence="1 2">
    <name type="scientific">Naganishia cerealis</name>
    <dbReference type="NCBI Taxonomy" id="610337"/>
    <lineage>
        <taxon>Eukaryota</taxon>
        <taxon>Fungi</taxon>
        <taxon>Dikarya</taxon>
        <taxon>Basidiomycota</taxon>
        <taxon>Agaricomycotina</taxon>
        <taxon>Tremellomycetes</taxon>
        <taxon>Filobasidiales</taxon>
        <taxon>Filobasidiaceae</taxon>
        <taxon>Naganishia</taxon>
    </lineage>
</organism>
<gene>
    <name evidence="1" type="ORF">QFC19_005374</name>
</gene>
<keyword evidence="2" id="KW-1185">Reference proteome</keyword>
<name>A0ACC2VP84_9TREE</name>
<proteinExistence type="predicted"/>
<evidence type="ECO:0000313" key="1">
    <source>
        <dbReference type="EMBL" id="KAJ9100978.1"/>
    </source>
</evidence>
<dbReference type="EMBL" id="JASBWR010000060">
    <property type="protein sequence ID" value="KAJ9100978.1"/>
    <property type="molecule type" value="Genomic_DNA"/>
</dbReference>
<reference evidence="1" key="1">
    <citation type="submission" date="2023-04" db="EMBL/GenBank/DDBJ databases">
        <title>Draft Genome sequencing of Naganishia species isolated from polar environments using Oxford Nanopore Technology.</title>
        <authorList>
            <person name="Leo P."/>
            <person name="Venkateswaran K."/>
        </authorList>
    </citation>
    <scope>NUCLEOTIDE SEQUENCE</scope>
    <source>
        <strain evidence="1">MNA-CCFEE 5261</strain>
    </source>
</reference>